<dbReference type="OMA" id="PWEFLCV"/>
<dbReference type="AlphaFoldDB" id="A0A3P8WG74"/>
<organism evidence="1 2">
    <name type="scientific">Cynoglossus semilaevis</name>
    <name type="common">Tongue sole</name>
    <dbReference type="NCBI Taxonomy" id="244447"/>
    <lineage>
        <taxon>Eukaryota</taxon>
        <taxon>Metazoa</taxon>
        <taxon>Chordata</taxon>
        <taxon>Craniata</taxon>
        <taxon>Vertebrata</taxon>
        <taxon>Euteleostomi</taxon>
        <taxon>Actinopterygii</taxon>
        <taxon>Neopterygii</taxon>
        <taxon>Teleostei</taxon>
        <taxon>Neoteleostei</taxon>
        <taxon>Acanthomorphata</taxon>
        <taxon>Carangaria</taxon>
        <taxon>Pleuronectiformes</taxon>
        <taxon>Pleuronectoidei</taxon>
        <taxon>Cynoglossidae</taxon>
        <taxon>Cynoglossinae</taxon>
        <taxon>Cynoglossus</taxon>
    </lineage>
</organism>
<proteinExistence type="predicted"/>
<accession>A0A3P8WG74</accession>
<reference evidence="1" key="2">
    <citation type="submission" date="2025-08" db="UniProtKB">
        <authorList>
            <consortium name="Ensembl"/>
        </authorList>
    </citation>
    <scope>IDENTIFICATION</scope>
</reference>
<evidence type="ECO:0000313" key="1">
    <source>
        <dbReference type="Ensembl" id="ENSCSEP00000024586.1"/>
    </source>
</evidence>
<evidence type="ECO:0000313" key="2">
    <source>
        <dbReference type="Proteomes" id="UP000265120"/>
    </source>
</evidence>
<name>A0A3P8WG74_CYNSE</name>
<dbReference type="InParanoid" id="A0A3P8WG74"/>
<dbReference type="Proteomes" id="UP000265120">
    <property type="component" value="Chromosome 17"/>
</dbReference>
<sequence>MPGSNTGHLPQTLVSLPGKLLCVPTAAATPGNTDDINHLVLVEDSRHRHGLLQMLLGPLHLRDVSFFLFQRQLLAHLRLFLPSLILPLLTVFGEGLLFPNGPVFVESALALVTEATDGLNVSHHPHHHDRRSVNDGNSLHLLTAGHLPEGVGHASLVSQEGSEKSHVPMAWCMEFAM</sequence>
<reference evidence="1" key="3">
    <citation type="submission" date="2025-09" db="UniProtKB">
        <authorList>
            <consortium name="Ensembl"/>
        </authorList>
    </citation>
    <scope>IDENTIFICATION</scope>
</reference>
<keyword evidence="2" id="KW-1185">Reference proteome</keyword>
<protein>
    <submittedName>
        <fullName evidence="1">Uncharacterized protein</fullName>
    </submittedName>
</protein>
<dbReference type="Ensembl" id="ENSCSET00000024917.1">
    <property type="protein sequence ID" value="ENSCSEP00000024586.1"/>
    <property type="gene ID" value="ENSCSEG00000015703.1"/>
</dbReference>
<dbReference type="GeneTree" id="ENSGT00940000175720"/>
<reference evidence="1 2" key="1">
    <citation type="journal article" date="2014" name="Nat. Genet.">
        <title>Whole-genome sequence of a flatfish provides insights into ZW sex chromosome evolution and adaptation to a benthic lifestyle.</title>
        <authorList>
            <person name="Chen S."/>
            <person name="Zhang G."/>
            <person name="Shao C."/>
            <person name="Huang Q."/>
            <person name="Liu G."/>
            <person name="Zhang P."/>
            <person name="Song W."/>
            <person name="An N."/>
            <person name="Chalopin D."/>
            <person name="Volff J.N."/>
            <person name="Hong Y."/>
            <person name="Li Q."/>
            <person name="Sha Z."/>
            <person name="Zhou H."/>
            <person name="Xie M."/>
            <person name="Yu Q."/>
            <person name="Liu Y."/>
            <person name="Xiang H."/>
            <person name="Wang N."/>
            <person name="Wu K."/>
            <person name="Yang C."/>
            <person name="Zhou Q."/>
            <person name="Liao X."/>
            <person name="Yang L."/>
            <person name="Hu Q."/>
            <person name="Zhang J."/>
            <person name="Meng L."/>
            <person name="Jin L."/>
            <person name="Tian Y."/>
            <person name="Lian J."/>
            <person name="Yang J."/>
            <person name="Miao G."/>
            <person name="Liu S."/>
            <person name="Liang Z."/>
            <person name="Yan F."/>
            <person name="Li Y."/>
            <person name="Sun B."/>
            <person name="Zhang H."/>
            <person name="Zhang J."/>
            <person name="Zhu Y."/>
            <person name="Du M."/>
            <person name="Zhao Y."/>
            <person name="Schartl M."/>
            <person name="Tang Q."/>
            <person name="Wang J."/>
        </authorList>
    </citation>
    <scope>NUCLEOTIDE SEQUENCE</scope>
</reference>